<dbReference type="Proteomes" id="UP000479190">
    <property type="component" value="Unassembled WGS sequence"/>
</dbReference>
<name>A0A6H5IW38_9HYME</name>
<evidence type="ECO:0000313" key="2">
    <source>
        <dbReference type="Proteomes" id="UP000479190"/>
    </source>
</evidence>
<protein>
    <recommendedName>
        <fullName evidence="3">Reverse transcriptase domain-containing protein</fullName>
    </recommendedName>
</protein>
<keyword evidence="2" id="KW-1185">Reference proteome</keyword>
<evidence type="ECO:0008006" key="3">
    <source>
        <dbReference type="Google" id="ProtNLM"/>
    </source>
</evidence>
<proteinExistence type="predicted"/>
<dbReference type="AlphaFoldDB" id="A0A6H5IW38"/>
<organism evidence="1 2">
    <name type="scientific">Trichogramma brassicae</name>
    <dbReference type="NCBI Taxonomy" id="86971"/>
    <lineage>
        <taxon>Eukaryota</taxon>
        <taxon>Metazoa</taxon>
        <taxon>Ecdysozoa</taxon>
        <taxon>Arthropoda</taxon>
        <taxon>Hexapoda</taxon>
        <taxon>Insecta</taxon>
        <taxon>Pterygota</taxon>
        <taxon>Neoptera</taxon>
        <taxon>Endopterygota</taxon>
        <taxon>Hymenoptera</taxon>
        <taxon>Apocrita</taxon>
        <taxon>Proctotrupomorpha</taxon>
        <taxon>Chalcidoidea</taxon>
        <taxon>Trichogrammatidae</taxon>
        <taxon>Trichogramma</taxon>
    </lineage>
</organism>
<sequence>MSRFRGPRANSPSSPSLVCRIEAALFPLVPDEPVLPPPLQAGAIVPSITLEELRKPCKRIRDHIAPGLDGVPNSANKIAIATHPDIFLQVYTAYL</sequence>
<dbReference type="EMBL" id="CADCXV010000939">
    <property type="protein sequence ID" value="CAB0039090.1"/>
    <property type="molecule type" value="Genomic_DNA"/>
</dbReference>
<accession>A0A6H5IW38</accession>
<evidence type="ECO:0000313" key="1">
    <source>
        <dbReference type="EMBL" id="CAB0039090.1"/>
    </source>
</evidence>
<reference evidence="1 2" key="1">
    <citation type="submission" date="2020-02" db="EMBL/GenBank/DDBJ databases">
        <authorList>
            <person name="Ferguson B K."/>
        </authorList>
    </citation>
    <scope>NUCLEOTIDE SEQUENCE [LARGE SCALE GENOMIC DNA]</scope>
</reference>
<gene>
    <name evidence="1" type="ORF">TBRA_LOCUS10849</name>
</gene>